<organism evidence="2">
    <name type="scientific">Rhizophora mucronata</name>
    <name type="common">Asiatic mangrove</name>
    <dbReference type="NCBI Taxonomy" id="61149"/>
    <lineage>
        <taxon>Eukaryota</taxon>
        <taxon>Viridiplantae</taxon>
        <taxon>Streptophyta</taxon>
        <taxon>Embryophyta</taxon>
        <taxon>Tracheophyta</taxon>
        <taxon>Spermatophyta</taxon>
        <taxon>Magnoliopsida</taxon>
        <taxon>eudicotyledons</taxon>
        <taxon>Gunneridae</taxon>
        <taxon>Pentapetalae</taxon>
        <taxon>rosids</taxon>
        <taxon>fabids</taxon>
        <taxon>Malpighiales</taxon>
        <taxon>Rhizophoraceae</taxon>
        <taxon>Rhizophora</taxon>
    </lineage>
</organism>
<feature type="compositionally biased region" description="Polar residues" evidence="1">
    <location>
        <begin position="26"/>
        <end position="36"/>
    </location>
</feature>
<dbReference type="AlphaFoldDB" id="A0A2P2IR15"/>
<name>A0A2P2IR15_RHIMU</name>
<accession>A0A2P2IR15</accession>
<evidence type="ECO:0000256" key="1">
    <source>
        <dbReference type="SAM" id="MobiDB-lite"/>
    </source>
</evidence>
<reference evidence="2" key="1">
    <citation type="submission" date="2018-02" db="EMBL/GenBank/DDBJ databases">
        <title>Rhizophora mucronata_Transcriptome.</title>
        <authorList>
            <person name="Meera S.P."/>
            <person name="Sreeshan A."/>
            <person name="Augustine A."/>
        </authorList>
    </citation>
    <scope>NUCLEOTIDE SEQUENCE</scope>
    <source>
        <tissue evidence="2">Leaf</tissue>
    </source>
</reference>
<proteinExistence type="predicted"/>
<sequence>MQSGSQNPERVLLLKSLHKHKRPRNHQTNIPKDGKQFQNQRVTQLWIMLVGTKLRMI</sequence>
<evidence type="ECO:0000313" key="2">
    <source>
        <dbReference type="EMBL" id="MBW83663.1"/>
    </source>
</evidence>
<dbReference type="EMBL" id="GGEC01003180">
    <property type="protein sequence ID" value="MBW83663.1"/>
    <property type="molecule type" value="Transcribed_RNA"/>
</dbReference>
<feature type="region of interest" description="Disordered" evidence="1">
    <location>
        <begin position="17"/>
        <end position="36"/>
    </location>
</feature>
<protein>
    <submittedName>
        <fullName evidence="2">Uncharacterized protein MANES_06G174200</fullName>
    </submittedName>
</protein>